<dbReference type="Pfam" id="PF04365">
    <property type="entry name" value="BrnT_toxin"/>
    <property type="match status" value="1"/>
</dbReference>
<accession>A0A2N9L2Q6</accession>
<organism evidence="1 2">
    <name type="scientific">Candidatus Sulfuritelmatomonas gaucii</name>
    <dbReference type="NCBI Taxonomy" id="2043161"/>
    <lineage>
        <taxon>Bacteria</taxon>
        <taxon>Pseudomonadati</taxon>
        <taxon>Acidobacteriota</taxon>
        <taxon>Terriglobia</taxon>
        <taxon>Terriglobales</taxon>
        <taxon>Acidobacteriaceae</taxon>
        <taxon>Candidatus Sulfuritelmatomonas</taxon>
    </lineage>
</organism>
<reference evidence="2" key="1">
    <citation type="submission" date="2018-02" db="EMBL/GenBank/DDBJ databases">
        <authorList>
            <person name="Hausmann B."/>
        </authorList>
    </citation>
    <scope>NUCLEOTIDE SEQUENCE [LARGE SCALE GENOMIC DNA]</scope>
    <source>
        <strain evidence="2">Peat soil MAG SbA5</strain>
    </source>
</reference>
<name>A0A2N9L2Q6_9BACT</name>
<dbReference type="InterPro" id="IPR038573">
    <property type="entry name" value="BrnT_sf"/>
</dbReference>
<proteinExistence type="predicted"/>
<evidence type="ECO:0000313" key="2">
    <source>
        <dbReference type="Proteomes" id="UP000239735"/>
    </source>
</evidence>
<dbReference type="InterPro" id="IPR007460">
    <property type="entry name" value="BrnT_toxin"/>
</dbReference>
<sequence length="122" mass="14302">MPPRPVDLRHVSPYDMYIQVRYEWDERKNRENQRKHGIGFELAALVFEDENCLVSLDRVDDSGEQRWLALGSVSLEAGTAMIVLVAHVYREEDRNGERTTRIISARRAGKNDIRRYQKQEVD</sequence>
<protein>
    <recommendedName>
        <fullName evidence="3">BrnT family toxin</fullName>
    </recommendedName>
</protein>
<evidence type="ECO:0008006" key="3">
    <source>
        <dbReference type="Google" id="ProtNLM"/>
    </source>
</evidence>
<dbReference type="AlphaFoldDB" id="A0A2N9L2Q6"/>
<dbReference type="EMBL" id="OKRB01000002">
    <property type="protein sequence ID" value="SPE17491.1"/>
    <property type="molecule type" value="Genomic_DNA"/>
</dbReference>
<gene>
    <name evidence="1" type="ORF">SBA5_100089</name>
</gene>
<dbReference type="Gene3D" id="3.10.450.530">
    <property type="entry name" value="Ribonuclease toxin, BrnT, of type II toxin-antitoxin system"/>
    <property type="match status" value="1"/>
</dbReference>
<dbReference type="Proteomes" id="UP000239735">
    <property type="component" value="Unassembled WGS sequence"/>
</dbReference>
<evidence type="ECO:0000313" key="1">
    <source>
        <dbReference type="EMBL" id="SPE17491.1"/>
    </source>
</evidence>